<feature type="region of interest" description="Disordered" evidence="1">
    <location>
        <begin position="80"/>
        <end position="106"/>
    </location>
</feature>
<evidence type="ECO:0000256" key="1">
    <source>
        <dbReference type="SAM" id="MobiDB-lite"/>
    </source>
</evidence>
<protein>
    <submittedName>
        <fullName evidence="2">Uncharacterized protein</fullName>
    </submittedName>
</protein>
<name>A0A8C0FR81_BUBBB</name>
<reference evidence="2" key="2">
    <citation type="submission" date="2025-09" db="UniProtKB">
        <authorList>
            <consortium name="Ensembl"/>
        </authorList>
    </citation>
    <scope>IDENTIFICATION</scope>
</reference>
<dbReference type="Proteomes" id="UP000694567">
    <property type="component" value="Unplaced"/>
</dbReference>
<sequence length="106" mass="11377">MLRVMPAVPSTAQWGAGCKGLLVGGRIKPGGALGPPQLLAMSLRVRVPPPFQSLLRQTQLRSLSKSDTKLHELYRVKARDDSEWLSSGRGEASGPWQVPAGPAPPR</sequence>
<reference evidence="2" key="1">
    <citation type="submission" date="2025-08" db="UniProtKB">
        <authorList>
            <consortium name="Ensembl"/>
        </authorList>
    </citation>
    <scope>IDENTIFICATION</scope>
</reference>
<proteinExistence type="predicted"/>
<organism evidence="2 3">
    <name type="scientific">Bubo bubo</name>
    <name type="common">Eurasian eagle-owl</name>
    <name type="synonym">Strix bubo</name>
    <dbReference type="NCBI Taxonomy" id="30461"/>
    <lineage>
        <taxon>Eukaryota</taxon>
        <taxon>Metazoa</taxon>
        <taxon>Chordata</taxon>
        <taxon>Craniata</taxon>
        <taxon>Vertebrata</taxon>
        <taxon>Euteleostomi</taxon>
        <taxon>Archelosauria</taxon>
        <taxon>Archosauria</taxon>
        <taxon>Dinosauria</taxon>
        <taxon>Saurischia</taxon>
        <taxon>Theropoda</taxon>
        <taxon>Coelurosauria</taxon>
        <taxon>Aves</taxon>
        <taxon>Neognathae</taxon>
        <taxon>Neoaves</taxon>
        <taxon>Telluraves</taxon>
        <taxon>Strigiformes</taxon>
        <taxon>Strigidae</taxon>
        <taxon>Bubo</taxon>
    </lineage>
</organism>
<dbReference type="PROSITE" id="PS51257">
    <property type="entry name" value="PROKAR_LIPOPROTEIN"/>
    <property type="match status" value="1"/>
</dbReference>
<dbReference type="Ensembl" id="ENSBOBT00000023339.1">
    <property type="protein sequence ID" value="ENSBOBP00000022829.1"/>
    <property type="gene ID" value="ENSBOBG00000013705.1"/>
</dbReference>
<accession>A0A8C0FR81</accession>
<evidence type="ECO:0000313" key="3">
    <source>
        <dbReference type="Proteomes" id="UP000694567"/>
    </source>
</evidence>
<evidence type="ECO:0000313" key="2">
    <source>
        <dbReference type="Ensembl" id="ENSBOBP00000022829.1"/>
    </source>
</evidence>
<keyword evidence="3" id="KW-1185">Reference proteome</keyword>
<dbReference type="AlphaFoldDB" id="A0A8C0FR81"/>